<comment type="caution">
    <text evidence="2">The sequence shown here is derived from an EMBL/GenBank/DDBJ whole genome shotgun (WGS) entry which is preliminary data.</text>
</comment>
<keyword evidence="1" id="KW-0175">Coiled coil</keyword>
<dbReference type="Pfam" id="PF10737">
    <property type="entry name" value="GerPC"/>
    <property type="match status" value="1"/>
</dbReference>
<organism evidence="2 3">
    <name type="scientific">Metabacillus niabensis</name>
    <dbReference type="NCBI Taxonomy" id="324854"/>
    <lineage>
        <taxon>Bacteria</taxon>
        <taxon>Bacillati</taxon>
        <taxon>Bacillota</taxon>
        <taxon>Bacilli</taxon>
        <taxon>Bacillales</taxon>
        <taxon>Bacillaceae</taxon>
        <taxon>Metabacillus</taxon>
    </lineage>
</organism>
<accession>A0ABT9YW46</accession>
<gene>
    <name evidence="2" type="ORF">J2S02_000535</name>
</gene>
<protein>
    <submittedName>
        <fullName evidence="2">Spore germination protein PC</fullName>
    </submittedName>
</protein>
<keyword evidence="3" id="KW-1185">Reference proteome</keyword>
<dbReference type="EMBL" id="JAUSTZ010000001">
    <property type="protein sequence ID" value="MDQ0224213.1"/>
    <property type="molecule type" value="Genomic_DNA"/>
</dbReference>
<dbReference type="Proteomes" id="UP001232245">
    <property type="component" value="Unassembled WGS sequence"/>
</dbReference>
<evidence type="ECO:0000256" key="1">
    <source>
        <dbReference type="SAM" id="Coils"/>
    </source>
</evidence>
<evidence type="ECO:0000313" key="2">
    <source>
        <dbReference type="EMBL" id="MDQ0224213.1"/>
    </source>
</evidence>
<dbReference type="RefSeq" id="WP_095300844.1">
    <property type="nucleotide sequence ID" value="NZ_CADEPK010000200.1"/>
</dbReference>
<proteinExistence type="predicted"/>
<evidence type="ECO:0000313" key="3">
    <source>
        <dbReference type="Proteomes" id="UP001232245"/>
    </source>
</evidence>
<sequence length="207" mass="24777">MYTNEFVKTLQQLQQYIQYQDQKLKQLAETINTLQSEVEQFKNKPSTNIERIEYKFDQLKIERLDGTLNIGLNPTDPNQIDQFEVEQNGLQVNNDMTYPPQEQQQVRHQLFQQCKEEIQHFLNNDCVDFIKQAEQQLQLRLDEPHRRHIIEDIRKQIDSRIQYYMNEPSLSNLGDFNEQKHKILQQVKADVENSIKHFLNHLPKGPE</sequence>
<name>A0ABT9YW46_9BACI</name>
<reference evidence="2 3" key="1">
    <citation type="submission" date="2023-07" db="EMBL/GenBank/DDBJ databases">
        <title>Genomic Encyclopedia of Type Strains, Phase IV (KMG-IV): sequencing the most valuable type-strain genomes for metagenomic binning, comparative biology and taxonomic classification.</title>
        <authorList>
            <person name="Goeker M."/>
        </authorList>
    </citation>
    <scope>NUCLEOTIDE SEQUENCE [LARGE SCALE GENOMIC DNA]</scope>
    <source>
        <strain evidence="2 3">DSM 17723</strain>
    </source>
</reference>
<dbReference type="InterPro" id="IPR019673">
    <property type="entry name" value="Spore_germination_GerPC"/>
</dbReference>
<feature type="coiled-coil region" evidence="1">
    <location>
        <begin position="17"/>
        <end position="44"/>
    </location>
</feature>